<dbReference type="RefSeq" id="WP_248156932.1">
    <property type="nucleotide sequence ID" value="NZ_JALNMJ010000015.1"/>
</dbReference>
<dbReference type="Proteomes" id="UP001431221">
    <property type="component" value="Unassembled WGS sequence"/>
</dbReference>
<evidence type="ECO:0000259" key="3">
    <source>
        <dbReference type="SMART" id="SM00062"/>
    </source>
</evidence>
<dbReference type="SUPFAM" id="SSF53850">
    <property type="entry name" value="Periplasmic binding protein-like II"/>
    <property type="match status" value="1"/>
</dbReference>
<gene>
    <name evidence="4" type="ORF">M0H32_19650</name>
</gene>
<dbReference type="SMART" id="SM00062">
    <property type="entry name" value="PBPb"/>
    <property type="match status" value="1"/>
</dbReference>
<evidence type="ECO:0000256" key="2">
    <source>
        <dbReference type="SAM" id="SignalP"/>
    </source>
</evidence>
<dbReference type="PANTHER" id="PTHR35936:SF25">
    <property type="entry name" value="ABC TRANSPORTER SUBSTRATE-BINDING PROTEIN"/>
    <property type="match status" value="1"/>
</dbReference>
<feature type="signal peptide" evidence="2">
    <location>
        <begin position="1"/>
        <end position="32"/>
    </location>
</feature>
<sequence length="263" mass="29837">MIVFGKTIRNLKIGIAVLLAFAGLMPSSGPQAQVRDLLVIANPQAPHKFEENGVPKGIDIEVIDKVFERLNISYKVDFIETDSRILREARNGSMDMLLLFSKNPEREEYLVYPKESYVNISWNFFVRAEDKDRIKYESLADLEGLLIGITRDISYTEEFLNSGLRFDVDVQNHLQIGKLVAGRFDAVPLNTMSTLYELKQNDQLDEVSYLAKPLKSKPYYNVFVKASTYPGIESLPARYDAVIKELKADGTIDGIVRKYIGDD</sequence>
<dbReference type="EMBL" id="JALNMJ010000015">
    <property type="protein sequence ID" value="MCK7614391.1"/>
    <property type="molecule type" value="Genomic_DNA"/>
</dbReference>
<dbReference type="InterPro" id="IPR001638">
    <property type="entry name" value="Solute-binding_3/MltF_N"/>
</dbReference>
<feature type="chain" id="PRO_5045445764" evidence="2">
    <location>
        <begin position="33"/>
        <end position="263"/>
    </location>
</feature>
<name>A0ABT0GY80_9HYPH</name>
<comment type="caution">
    <text evidence="4">The sequence shown here is derived from an EMBL/GenBank/DDBJ whole genome shotgun (WGS) entry which is preliminary data.</text>
</comment>
<evidence type="ECO:0000313" key="4">
    <source>
        <dbReference type="EMBL" id="MCK7614391.1"/>
    </source>
</evidence>
<dbReference type="PANTHER" id="PTHR35936">
    <property type="entry name" value="MEMBRANE-BOUND LYTIC MUREIN TRANSGLYCOSYLASE F"/>
    <property type="match status" value="1"/>
</dbReference>
<keyword evidence="1 2" id="KW-0732">Signal</keyword>
<accession>A0ABT0GY80</accession>
<protein>
    <submittedName>
        <fullName evidence="4">ABC transporter substrate-binding protein</fullName>
    </submittedName>
</protein>
<dbReference type="Pfam" id="PF00497">
    <property type="entry name" value="SBP_bac_3"/>
    <property type="match status" value="1"/>
</dbReference>
<evidence type="ECO:0000256" key="1">
    <source>
        <dbReference type="ARBA" id="ARBA00022729"/>
    </source>
</evidence>
<feature type="domain" description="Solute-binding protein family 3/N-terminal" evidence="3">
    <location>
        <begin position="36"/>
        <end position="263"/>
    </location>
</feature>
<reference evidence="4" key="1">
    <citation type="submission" date="2022-04" db="EMBL/GenBank/DDBJ databases">
        <title>Roseibium sp. CAU 1639 isolated from mud.</title>
        <authorList>
            <person name="Kim W."/>
        </authorList>
    </citation>
    <scope>NUCLEOTIDE SEQUENCE</scope>
    <source>
        <strain evidence="4">CAU 1639</strain>
    </source>
</reference>
<proteinExistence type="predicted"/>
<keyword evidence="5" id="KW-1185">Reference proteome</keyword>
<organism evidence="4 5">
    <name type="scientific">Roseibium sediminicola</name>
    <dbReference type="NCBI Taxonomy" id="2933272"/>
    <lineage>
        <taxon>Bacteria</taxon>
        <taxon>Pseudomonadati</taxon>
        <taxon>Pseudomonadota</taxon>
        <taxon>Alphaproteobacteria</taxon>
        <taxon>Hyphomicrobiales</taxon>
        <taxon>Stappiaceae</taxon>
        <taxon>Roseibium</taxon>
    </lineage>
</organism>
<evidence type="ECO:0000313" key="5">
    <source>
        <dbReference type="Proteomes" id="UP001431221"/>
    </source>
</evidence>
<dbReference type="Gene3D" id="3.40.190.10">
    <property type="entry name" value="Periplasmic binding protein-like II"/>
    <property type="match status" value="2"/>
</dbReference>